<dbReference type="InterPro" id="IPR054491">
    <property type="entry name" value="MGH1-like_GH"/>
</dbReference>
<dbReference type="EMBL" id="JABBYC010000029">
    <property type="protein sequence ID" value="MBL0887505.1"/>
    <property type="molecule type" value="Genomic_DNA"/>
</dbReference>
<name>A0ABS1LMK3_9MICO</name>
<feature type="region of interest" description="Disordered" evidence="1">
    <location>
        <begin position="134"/>
        <end position="162"/>
    </location>
</feature>
<evidence type="ECO:0000313" key="4">
    <source>
        <dbReference type="EMBL" id="MBL0887505.1"/>
    </source>
</evidence>
<protein>
    <submittedName>
        <fullName evidence="4">Amylo-alpha-1,6-glucosidase</fullName>
    </submittedName>
</protein>
<evidence type="ECO:0000259" key="2">
    <source>
        <dbReference type="Pfam" id="PF14742"/>
    </source>
</evidence>
<sequence>MTGPSPATTTSTVLISAPSQIWSGFDGNLDSSRQGSELHGMHHADWRYLSELTWSFAEEGTLLAFTDRTTTAEYTWALRAFDETKNPRHLVHHRRNLTSGELVDHVTVTNASSRPLTLTVTAHAVAAISPLHEIRSGTRSPSPMRREDRGGPSTVGLTANGRTCTVNAPDAVVTVEAADPVHHDGSGTAIRMRWDLTVAAGASSEVLLQVTADDPGAVVARSPHRLRAVRPTGVPDLDRWCAQAVADLDALLLVLRGGTDTTFAAAGAPWYLTLFGRDSLWTALFVLPHDPSLAWGTARALAEHQGTRVDEVSCGAPGKILHELRADPHEVPREALTFPPVYYGSVDATALWVHAVAEAWRTTRDRQALDGLSAAVRAALTWLLDQTAEGSFMRYHDVAGTGLANQGWKDSSDAVVFHDGHLATGPVALCEVQGYAYRALLDGAELFDVLSVEGADELRARAAALRERFRDSFWVEVGGRRYPALALDADGEAVDSLTSNAGHLIGTGLLTEEEELTVADLMVAPDMLSGYGVRTLSTTSAGYWPLSYHCGSVWAHDTAIILAGMQRSGLTGHAEILARQLLSAARALGGRMPELIGGQDATLTGVPVEYPTACRPQAWSAAAVFPVVRSLAT</sequence>
<proteinExistence type="predicted"/>
<accession>A0ABS1LMK3</accession>
<evidence type="ECO:0000313" key="5">
    <source>
        <dbReference type="Proteomes" id="UP000675409"/>
    </source>
</evidence>
<evidence type="ECO:0000256" key="1">
    <source>
        <dbReference type="SAM" id="MobiDB-lite"/>
    </source>
</evidence>
<organism evidence="4 5">
    <name type="scientific">Myceligenerans indicum</name>
    <dbReference type="NCBI Taxonomy" id="2593663"/>
    <lineage>
        <taxon>Bacteria</taxon>
        <taxon>Bacillati</taxon>
        <taxon>Actinomycetota</taxon>
        <taxon>Actinomycetes</taxon>
        <taxon>Micrococcales</taxon>
        <taxon>Promicromonosporaceae</taxon>
        <taxon>Myceligenerans</taxon>
    </lineage>
</organism>
<dbReference type="Proteomes" id="UP000675409">
    <property type="component" value="Unassembled WGS sequence"/>
</dbReference>
<feature type="domain" description="Mannosylglycerate hydrolase MGH1-like glycoside hydrolase" evidence="3">
    <location>
        <begin position="282"/>
        <end position="586"/>
    </location>
</feature>
<dbReference type="InterPro" id="IPR008928">
    <property type="entry name" value="6-hairpin_glycosidase_sf"/>
</dbReference>
<keyword evidence="5" id="KW-1185">Reference proteome</keyword>
<evidence type="ECO:0000259" key="3">
    <source>
        <dbReference type="Pfam" id="PF22422"/>
    </source>
</evidence>
<feature type="domain" description="Putative glycogen debranching enzyme N-terminal" evidence="2">
    <location>
        <begin position="17"/>
        <end position="206"/>
    </location>
</feature>
<dbReference type="InterPro" id="IPR012341">
    <property type="entry name" value="6hp_glycosidase-like_sf"/>
</dbReference>
<comment type="caution">
    <text evidence="4">The sequence shown here is derived from an EMBL/GenBank/DDBJ whole genome shotgun (WGS) entry which is preliminary data.</text>
</comment>
<gene>
    <name evidence="4" type="ORF">HGK34_14650</name>
</gene>
<dbReference type="RefSeq" id="WP_201848671.1">
    <property type="nucleotide sequence ID" value="NZ_JABBYC010000029.1"/>
</dbReference>
<dbReference type="InterPro" id="IPR032856">
    <property type="entry name" value="GDE_N_bis"/>
</dbReference>
<dbReference type="Gene3D" id="1.50.10.10">
    <property type="match status" value="1"/>
</dbReference>
<dbReference type="Pfam" id="PF22422">
    <property type="entry name" value="MGH1-like_GH"/>
    <property type="match status" value="1"/>
</dbReference>
<reference evidence="4 5" key="1">
    <citation type="journal article" date="2021" name="Arch. Microbiol.">
        <title>Myceligenerans indicum sp. nov., an actinobacterium isolated from mangrove sediment of Sundarbans, India.</title>
        <authorList>
            <person name="Asha K."/>
            <person name="Bhadury P."/>
        </authorList>
    </citation>
    <scope>NUCLEOTIDE SEQUENCE [LARGE SCALE GENOMIC DNA]</scope>
    <source>
        <strain evidence="4 5">I2</strain>
    </source>
</reference>
<dbReference type="Pfam" id="PF14742">
    <property type="entry name" value="GDE_N_bis"/>
    <property type="match status" value="1"/>
</dbReference>
<dbReference type="SUPFAM" id="SSF48208">
    <property type="entry name" value="Six-hairpin glycosidases"/>
    <property type="match status" value="1"/>
</dbReference>